<dbReference type="AlphaFoldDB" id="A0A7I8VBK3"/>
<sequence length="469" mass="50986">MIAEGMGKKLRFVAFTSICQLVFIILFASLGEYSPEADPTKHHRLISTLNLNAYPMFQDVHVMMFIGFGFLMTFLKKYGFGAVGLNFLISAFTIQWATIFHGLFLLEGHDTVELDILTLLNSDFTAAAVLISFGAVLGKFSPLQLLFMALVEVVLKFANEYILLEHFHISDVGGSIIVHIFGAYFGLAVARTAFNPNTTKAAEEKASSMYHSDLFAMIGSIFLWLFWPSFNSAIAVTPDGQLRAIINTYYSLAACTVLTFIVSSLVHKQGKFNMVHIQNAALAGGVAIGTTADLMLNGWGALLIGSLAGIVSTMGFEYLQPLLERIKLHDTCGVHNLHGVPGILAGIIGIIAAGVAKESDYGNSLYIIYPSRAPVEGILKSNLTNEDYLIEPGSGRSASSQALYQLAAIFVTLGIAILGGVVTGLILRLPFWDEPDENDKFDDNGDWILEDDIPDVVIKGKIVALLDSR</sequence>
<dbReference type="OrthoDB" id="534912at2759"/>
<feature type="transmembrane region" description="Helical" evidence="6">
    <location>
        <begin position="176"/>
        <end position="194"/>
    </location>
</feature>
<dbReference type="Proteomes" id="UP000549394">
    <property type="component" value="Unassembled WGS sequence"/>
</dbReference>
<dbReference type="Gene3D" id="1.10.3430.10">
    <property type="entry name" value="Ammonium transporter AmtB like domains"/>
    <property type="match status" value="1"/>
</dbReference>
<dbReference type="FunFam" id="1.10.3430.10:FF:000012">
    <property type="entry name" value="Rh type C glycoprotein"/>
    <property type="match status" value="1"/>
</dbReference>
<feature type="transmembrane region" description="Helical" evidence="6">
    <location>
        <begin position="402"/>
        <end position="427"/>
    </location>
</feature>
<evidence type="ECO:0000256" key="2">
    <source>
        <dbReference type="ARBA" id="ARBA00011036"/>
    </source>
</evidence>
<feature type="transmembrane region" description="Helical" evidence="6">
    <location>
        <begin position="214"/>
        <end position="236"/>
    </location>
</feature>
<dbReference type="Pfam" id="PF00909">
    <property type="entry name" value="Ammonium_transp"/>
    <property type="match status" value="1"/>
</dbReference>
<dbReference type="EMBL" id="CAJFCJ010000003">
    <property type="protein sequence ID" value="CAD5113067.1"/>
    <property type="molecule type" value="Genomic_DNA"/>
</dbReference>
<dbReference type="PRINTS" id="PR00342">
    <property type="entry name" value="RHESUSRHD"/>
</dbReference>
<feature type="transmembrane region" description="Helical" evidence="6">
    <location>
        <begin position="248"/>
        <end position="266"/>
    </location>
</feature>
<proteinExistence type="inferred from homology"/>
<keyword evidence="5 6" id="KW-0472">Membrane</keyword>
<accession>A0A7I8VBK3</accession>
<evidence type="ECO:0000313" key="9">
    <source>
        <dbReference type="Proteomes" id="UP000549394"/>
    </source>
</evidence>
<feature type="transmembrane region" description="Helical" evidence="6">
    <location>
        <begin position="53"/>
        <end position="75"/>
    </location>
</feature>
<keyword evidence="4 6" id="KW-1133">Transmembrane helix</keyword>
<dbReference type="InterPro" id="IPR024041">
    <property type="entry name" value="NH4_transpt_AmtB-like_dom"/>
</dbReference>
<feature type="domain" description="Ammonium transporter AmtB-like" evidence="7">
    <location>
        <begin position="50"/>
        <end position="435"/>
    </location>
</feature>
<feature type="transmembrane region" description="Helical" evidence="6">
    <location>
        <begin position="12"/>
        <end position="33"/>
    </location>
</feature>
<name>A0A7I8VBK3_9ANNE</name>
<evidence type="ECO:0000256" key="5">
    <source>
        <dbReference type="ARBA" id="ARBA00023136"/>
    </source>
</evidence>
<gene>
    <name evidence="8" type="ORF">DGYR_LOCUS2115</name>
</gene>
<feature type="transmembrane region" description="Helical" evidence="6">
    <location>
        <begin position="82"/>
        <end position="104"/>
    </location>
</feature>
<dbReference type="PANTHER" id="PTHR11730:SF60">
    <property type="entry name" value="RH50, ISOFORM D"/>
    <property type="match status" value="1"/>
</dbReference>
<dbReference type="PANTHER" id="PTHR11730">
    <property type="entry name" value="AMMONIUM TRANSPORTER"/>
    <property type="match status" value="1"/>
</dbReference>
<evidence type="ECO:0000313" key="8">
    <source>
        <dbReference type="EMBL" id="CAD5113067.1"/>
    </source>
</evidence>
<keyword evidence="9" id="KW-1185">Reference proteome</keyword>
<dbReference type="GO" id="GO:0005886">
    <property type="term" value="C:plasma membrane"/>
    <property type="evidence" value="ECO:0007669"/>
    <property type="project" value="InterPro"/>
</dbReference>
<comment type="subcellular location">
    <subcellularLocation>
        <location evidence="1">Membrane</location>
        <topology evidence="1">Multi-pass membrane protein</topology>
    </subcellularLocation>
</comment>
<comment type="similarity">
    <text evidence="2">Belongs to the ammonium transporter (TC 2.A.49) family. Rh subfamily.</text>
</comment>
<feature type="transmembrane region" description="Helical" evidence="6">
    <location>
        <begin position="298"/>
        <end position="316"/>
    </location>
</feature>
<evidence type="ECO:0000256" key="1">
    <source>
        <dbReference type="ARBA" id="ARBA00004141"/>
    </source>
</evidence>
<evidence type="ECO:0000256" key="6">
    <source>
        <dbReference type="SAM" id="Phobius"/>
    </source>
</evidence>
<dbReference type="GO" id="GO:0008519">
    <property type="term" value="F:ammonium channel activity"/>
    <property type="evidence" value="ECO:0007669"/>
    <property type="project" value="InterPro"/>
</dbReference>
<organism evidence="8 9">
    <name type="scientific">Dimorphilus gyrociliatus</name>
    <dbReference type="NCBI Taxonomy" id="2664684"/>
    <lineage>
        <taxon>Eukaryota</taxon>
        <taxon>Metazoa</taxon>
        <taxon>Spiralia</taxon>
        <taxon>Lophotrochozoa</taxon>
        <taxon>Annelida</taxon>
        <taxon>Polychaeta</taxon>
        <taxon>Polychaeta incertae sedis</taxon>
        <taxon>Dinophilidae</taxon>
        <taxon>Dimorphilus</taxon>
    </lineage>
</organism>
<evidence type="ECO:0000256" key="4">
    <source>
        <dbReference type="ARBA" id="ARBA00022989"/>
    </source>
</evidence>
<keyword evidence="3 6" id="KW-0812">Transmembrane</keyword>
<feature type="transmembrane region" description="Helical" evidence="6">
    <location>
        <begin position="337"/>
        <end position="356"/>
    </location>
</feature>
<reference evidence="8 9" key="1">
    <citation type="submission" date="2020-08" db="EMBL/GenBank/DDBJ databases">
        <authorList>
            <person name="Hejnol A."/>
        </authorList>
    </citation>
    <scope>NUCLEOTIDE SEQUENCE [LARGE SCALE GENOMIC DNA]</scope>
</reference>
<dbReference type="SUPFAM" id="SSF111352">
    <property type="entry name" value="Ammonium transporter"/>
    <property type="match status" value="1"/>
</dbReference>
<dbReference type="InterPro" id="IPR029020">
    <property type="entry name" value="Ammonium/urea_transptr"/>
</dbReference>
<evidence type="ECO:0000256" key="3">
    <source>
        <dbReference type="ARBA" id="ARBA00022692"/>
    </source>
</evidence>
<dbReference type="InterPro" id="IPR002229">
    <property type="entry name" value="RhesusRHD"/>
</dbReference>
<comment type="caution">
    <text evidence="8">The sequence shown here is derived from an EMBL/GenBank/DDBJ whole genome shotgun (WGS) entry which is preliminary data.</text>
</comment>
<evidence type="ECO:0000259" key="7">
    <source>
        <dbReference type="Pfam" id="PF00909"/>
    </source>
</evidence>
<protein>
    <submittedName>
        <fullName evidence="8">DgyrCDS2262</fullName>
    </submittedName>
</protein>
<dbReference type="GO" id="GO:0097272">
    <property type="term" value="P:ammonium homeostasis"/>
    <property type="evidence" value="ECO:0007669"/>
    <property type="project" value="TreeGrafter"/>
</dbReference>